<dbReference type="SMART" id="SM01119">
    <property type="entry name" value="D-ser_dehydrat"/>
    <property type="match status" value="1"/>
</dbReference>
<comment type="caution">
    <text evidence="4">The sequence shown here is derived from an EMBL/GenBank/DDBJ whole genome shotgun (WGS) entry which is preliminary data.</text>
</comment>
<dbReference type="Gene3D" id="2.40.37.20">
    <property type="entry name" value="D-serine dehydratase-like domain"/>
    <property type="match status" value="1"/>
</dbReference>
<evidence type="ECO:0000259" key="3">
    <source>
        <dbReference type="SMART" id="SM01119"/>
    </source>
</evidence>
<dbReference type="Gene3D" id="3.20.20.10">
    <property type="entry name" value="Alanine racemase"/>
    <property type="match status" value="1"/>
</dbReference>
<dbReference type="CDD" id="cd06818">
    <property type="entry name" value="PLPDE_III_cryptic_DSD"/>
    <property type="match status" value="1"/>
</dbReference>
<sequence>MTHDRNASFPGNAEAKGVIPTLDGKKEVASLEKGSTVLGTKVLSGVSLPAAIIRDEALTHNLAWMQAFAERHGAELAPHGKTTMTPVLFERQLAQGAWGITLATAVQCQAAAAHGVTRLLMANQLVGEANMAIVASLIADGVDFYCVVDSAENVAQLDGFFAARGLTLQVLIEFGVPGGRCGCRSAEEVLALAEVIHEAPALALAGLEGYEGVVEAVDPAQGVRRYADTLVEVARTLHEQGRFTVAAPLVTASGSAWYDVIAESFHAAKLTGRLTPVLRPGCYVVHDHGLYREAQAAVLARRGDLTSALEPALEVLAQVQSLPEPGLAIVALGKRDIGYDHLPFPLRRYREGGTANQILSTEGWTLTKLMDQHAFVQLPRDTQDVAIGDIIAFSVSHPCLTFDKWRQLLLVDEALDVKACLSTCF</sequence>
<dbReference type="InterPro" id="IPR026956">
    <property type="entry name" value="D-ser_dehydrat-like_dom"/>
</dbReference>
<comment type="similarity">
    <text evidence="1">Belongs to the DSD1 family.</text>
</comment>
<organism evidence="4 5">
    <name type="scientific">Vreelandella malpeensis</name>
    <dbReference type="NCBI Taxonomy" id="1172368"/>
    <lineage>
        <taxon>Bacteria</taxon>
        <taxon>Pseudomonadati</taxon>
        <taxon>Pseudomonadota</taxon>
        <taxon>Gammaproteobacteria</taxon>
        <taxon>Oceanospirillales</taxon>
        <taxon>Halomonadaceae</taxon>
        <taxon>Vreelandella</taxon>
    </lineage>
</organism>
<dbReference type="Pfam" id="PF01168">
    <property type="entry name" value="Ala_racemase_N"/>
    <property type="match status" value="1"/>
</dbReference>
<dbReference type="PANTHER" id="PTHR28004:SF8">
    <property type="entry name" value="D-SERINE DEAMINASE"/>
    <property type="match status" value="1"/>
</dbReference>
<name>A0ABS8DTE9_9GAMM</name>
<evidence type="ECO:0000313" key="4">
    <source>
        <dbReference type="EMBL" id="MCB8889593.1"/>
    </source>
</evidence>
<feature type="domain" description="D-serine dehydratase-like" evidence="3">
    <location>
        <begin position="312"/>
        <end position="412"/>
    </location>
</feature>
<dbReference type="Pfam" id="PF14031">
    <property type="entry name" value="D-ser_dehydrat"/>
    <property type="match status" value="1"/>
</dbReference>
<dbReference type="InterPro" id="IPR051466">
    <property type="entry name" value="D-amino_acid_metab_enzyme"/>
</dbReference>
<evidence type="ECO:0000256" key="2">
    <source>
        <dbReference type="ARBA" id="ARBA00023239"/>
    </source>
</evidence>
<dbReference type="InterPro" id="IPR001608">
    <property type="entry name" value="Ala_racemase_N"/>
</dbReference>
<reference evidence="4 5" key="1">
    <citation type="journal article" date="2021" name="Sci. Rep.">
        <title>Genome analysis of a halophilic bacterium Halomonas malpeensis YU-PRIM-29(T) reveals its exopolysaccharide and pigment producing capabilities.</title>
        <authorList>
            <person name="Athmika"/>
            <person name="Ghate S.D."/>
            <person name="Arun A.B."/>
            <person name="Rao S.S."/>
            <person name="Kumar S.T.A."/>
            <person name="Kandiyil M.K."/>
            <person name="Saptami K."/>
            <person name="Rekha P.D."/>
        </authorList>
    </citation>
    <scope>NUCLEOTIDE SEQUENCE [LARGE SCALE GENOMIC DNA]</scope>
    <source>
        <strain evidence="5">prim 29</strain>
    </source>
</reference>
<gene>
    <name evidence="4" type="ORF">GEV37_10765</name>
</gene>
<evidence type="ECO:0000313" key="5">
    <source>
        <dbReference type="Proteomes" id="UP001319882"/>
    </source>
</evidence>
<dbReference type="PANTHER" id="PTHR28004">
    <property type="entry name" value="ZGC:162816-RELATED"/>
    <property type="match status" value="1"/>
</dbReference>
<accession>A0ABS8DTE9</accession>
<proteinExistence type="inferred from homology"/>
<keyword evidence="2" id="KW-0456">Lyase</keyword>
<dbReference type="InterPro" id="IPR029066">
    <property type="entry name" value="PLP-binding_barrel"/>
</dbReference>
<keyword evidence="5" id="KW-1185">Reference proteome</keyword>
<dbReference type="EMBL" id="WHVL01000004">
    <property type="protein sequence ID" value="MCB8889593.1"/>
    <property type="molecule type" value="Genomic_DNA"/>
</dbReference>
<evidence type="ECO:0000256" key="1">
    <source>
        <dbReference type="ARBA" id="ARBA00005323"/>
    </source>
</evidence>
<dbReference type="InterPro" id="IPR042208">
    <property type="entry name" value="D-ser_dehydrat-like_sf"/>
</dbReference>
<dbReference type="SUPFAM" id="SSF51419">
    <property type="entry name" value="PLP-binding barrel"/>
    <property type="match status" value="1"/>
</dbReference>
<dbReference type="Proteomes" id="UP001319882">
    <property type="component" value="Unassembled WGS sequence"/>
</dbReference>
<protein>
    <submittedName>
        <fullName evidence="4">Amino acid deaminase</fullName>
    </submittedName>
</protein>